<gene>
    <name evidence="1" type="ORF">GMARGA_LOCUS37144</name>
</gene>
<evidence type="ECO:0000313" key="2">
    <source>
        <dbReference type="Proteomes" id="UP000789901"/>
    </source>
</evidence>
<dbReference type="Proteomes" id="UP000789901">
    <property type="component" value="Unassembled WGS sequence"/>
</dbReference>
<comment type="caution">
    <text evidence="1">The sequence shown here is derived from an EMBL/GenBank/DDBJ whole genome shotgun (WGS) entry which is preliminary data.</text>
</comment>
<reference evidence="1 2" key="1">
    <citation type="submission" date="2021-06" db="EMBL/GenBank/DDBJ databases">
        <authorList>
            <person name="Kallberg Y."/>
            <person name="Tangrot J."/>
            <person name="Rosling A."/>
        </authorList>
    </citation>
    <scope>NUCLEOTIDE SEQUENCE [LARGE SCALE GENOMIC DNA]</scope>
    <source>
        <strain evidence="1 2">120-4 pot B 10/14</strain>
    </source>
</reference>
<dbReference type="EMBL" id="CAJVQB010076270">
    <property type="protein sequence ID" value="CAG8844518.1"/>
    <property type="molecule type" value="Genomic_DNA"/>
</dbReference>
<accession>A0ABN7X1P0</accession>
<keyword evidence="2" id="KW-1185">Reference proteome</keyword>
<organism evidence="1 2">
    <name type="scientific">Gigaspora margarita</name>
    <dbReference type="NCBI Taxonomy" id="4874"/>
    <lineage>
        <taxon>Eukaryota</taxon>
        <taxon>Fungi</taxon>
        <taxon>Fungi incertae sedis</taxon>
        <taxon>Mucoromycota</taxon>
        <taxon>Glomeromycotina</taxon>
        <taxon>Glomeromycetes</taxon>
        <taxon>Diversisporales</taxon>
        <taxon>Gigasporaceae</taxon>
        <taxon>Gigaspora</taxon>
    </lineage>
</organism>
<sequence length="44" mass="5171">KEKVKKKRYTPDLLEDIAKETFSRKLVLTLSEAETIDYGNEKIE</sequence>
<feature type="non-terminal residue" evidence="1">
    <location>
        <position position="1"/>
    </location>
</feature>
<protein>
    <submittedName>
        <fullName evidence="1">33135_t:CDS:1</fullName>
    </submittedName>
</protein>
<evidence type="ECO:0000313" key="1">
    <source>
        <dbReference type="EMBL" id="CAG8844518.1"/>
    </source>
</evidence>
<proteinExistence type="predicted"/>
<name>A0ABN7X1P0_GIGMA</name>